<evidence type="ECO:0000313" key="2">
    <source>
        <dbReference type="Proteomes" id="UP000239203"/>
    </source>
</evidence>
<dbReference type="OrthoDB" id="3275754at2"/>
<dbReference type="GO" id="GO:0043531">
    <property type="term" value="F:ADP binding"/>
    <property type="evidence" value="ECO:0007669"/>
    <property type="project" value="InterPro"/>
</dbReference>
<proteinExistence type="predicted"/>
<comment type="caution">
    <text evidence="1">The sequence shown here is derived from an EMBL/GenBank/DDBJ whole genome shotgun (WGS) entry which is preliminary data.</text>
</comment>
<accession>A0A2S6GEU5</accession>
<dbReference type="SUPFAM" id="SSF48452">
    <property type="entry name" value="TPR-like"/>
    <property type="match status" value="1"/>
</dbReference>
<dbReference type="EMBL" id="PTIX01000024">
    <property type="protein sequence ID" value="PPK63767.1"/>
    <property type="molecule type" value="Genomic_DNA"/>
</dbReference>
<keyword evidence="2" id="KW-1185">Reference proteome</keyword>
<dbReference type="SMART" id="SM00028">
    <property type="entry name" value="TPR"/>
    <property type="match status" value="5"/>
</dbReference>
<sequence length="705" mass="74993">MRNAEEPPVPTVVNQVTATTIGSLVQAGVITTGDVHLHLSAPTPLPRQLPSNPRQFTGRADELAQLDAAMTAGTGTVVISALAGAGGIGKTWLALRWAHRNLDRFPDGQLFVDLRGFSPDGDAMPPAVAIRGFIDAFGADAERVPIHPHAQAALYRSLVAGKRLLVVLDNAVDTAQVVPLLPGDASCTVLVTSRNRLPGLVVGHGAAHVAVDVMPPDDARALLVSRIGPGRAHAEPAAVDDLLGSCGGYPLALSVVAGRACLEPKRTLTGLAAELREARLDGLDEEDAAASLPAVLSWSYAALTTEQARLFALLGVAPGPDIGLRAAASLAGTPVARTRWLLRGLARASLLDDGGDQYRMHDLVRHYAGDQASPSDREDALRRVIDHYLHTAAAGDHILNPLRRRISLAAPDPASCAAPLVDPAETRTWFDRNRFNLSAAQESAADLGLDRAAWQLARAVDTFHQIRGHMGDNIAVWTVGLAAATRLGDLATQARAHRSIGRSYSVFGEHRPALDHLQQALRMAYAADDTVGAANTHYLLGGAWMRLSDHDRAAGEVTAALGIYRETGAESGIANALGTLGLIHTRRGDHDQAERFCAAALPLHQAQDQKDGEADVLDCLALIAHRTGDHRTAITRYDEALALYRSLDHTVSIASTLDGIGHPHLALGHHDQAREAWTESLRTYQLLNRAADATRVELQLAALPE</sequence>
<dbReference type="Pfam" id="PF13424">
    <property type="entry name" value="TPR_12"/>
    <property type="match status" value="1"/>
</dbReference>
<dbReference type="Pfam" id="PF13374">
    <property type="entry name" value="TPR_10"/>
    <property type="match status" value="1"/>
</dbReference>
<dbReference type="PRINTS" id="PR00364">
    <property type="entry name" value="DISEASERSIST"/>
</dbReference>
<dbReference type="PANTHER" id="PTHR47691">
    <property type="entry name" value="REGULATOR-RELATED"/>
    <property type="match status" value="1"/>
</dbReference>
<dbReference type="InterPro" id="IPR019734">
    <property type="entry name" value="TPR_rpt"/>
</dbReference>
<organism evidence="1 2">
    <name type="scientific">Actinokineospora auranticolor</name>
    <dbReference type="NCBI Taxonomy" id="155976"/>
    <lineage>
        <taxon>Bacteria</taxon>
        <taxon>Bacillati</taxon>
        <taxon>Actinomycetota</taxon>
        <taxon>Actinomycetes</taxon>
        <taxon>Pseudonocardiales</taxon>
        <taxon>Pseudonocardiaceae</taxon>
        <taxon>Actinokineospora</taxon>
    </lineage>
</organism>
<dbReference type="InterPro" id="IPR011990">
    <property type="entry name" value="TPR-like_helical_dom_sf"/>
</dbReference>
<dbReference type="SUPFAM" id="SSF52540">
    <property type="entry name" value="P-loop containing nucleoside triphosphate hydrolases"/>
    <property type="match status" value="1"/>
</dbReference>
<dbReference type="RefSeq" id="WP_104482392.1">
    <property type="nucleotide sequence ID" value="NZ_CP154825.1"/>
</dbReference>
<dbReference type="InterPro" id="IPR027417">
    <property type="entry name" value="P-loop_NTPase"/>
</dbReference>
<gene>
    <name evidence="1" type="ORF">CLV40_1247</name>
</gene>
<protein>
    <submittedName>
        <fullName evidence="1">Putative ATPase</fullName>
    </submittedName>
</protein>
<name>A0A2S6GEU5_9PSEU</name>
<dbReference type="AlphaFoldDB" id="A0A2S6GEU5"/>
<dbReference type="Gene3D" id="3.40.50.300">
    <property type="entry name" value="P-loop containing nucleotide triphosphate hydrolases"/>
    <property type="match status" value="1"/>
</dbReference>
<evidence type="ECO:0000313" key="1">
    <source>
        <dbReference type="EMBL" id="PPK63767.1"/>
    </source>
</evidence>
<dbReference type="PANTHER" id="PTHR47691:SF3">
    <property type="entry name" value="HTH-TYPE TRANSCRIPTIONAL REGULATOR RV0890C-RELATED"/>
    <property type="match status" value="1"/>
</dbReference>
<dbReference type="Proteomes" id="UP000239203">
    <property type="component" value="Unassembled WGS sequence"/>
</dbReference>
<dbReference type="Gene3D" id="1.25.40.10">
    <property type="entry name" value="Tetratricopeptide repeat domain"/>
    <property type="match status" value="2"/>
</dbReference>
<reference evidence="1 2" key="1">
    <citation type="submission" date="2018-02" db="EMBL/GenBank/DDBJ databases">
        <title>Genomic Encyclopedia of Archaeal and Bacterial Type Strains, Phase II (KMG-II): from individual species to whole genera.</title>
        <authorList>
            <person name="Goeker M."/>
        </authorList>
    </citation>
    <scope>NUCLEOTIDE SEQUENCE [LARGE SCALE GENOMIC DNA]</scope>
    <source>
        <strain evidence="1 2">YU 961-1</strain>
    </source>
</reference>